<sequence length="289" mass="31698">MPFLLRHLLAGDGYTGPPLPTTFEPREYEFSCLPHSTIYRVPVQGSRIHFVAVKLLRVDGQDRVGNEVTVSMLRKLAEACASAEGTGICPILSIGDVDGVPAVLTPFFQNGHLLHYLANTPQANRLELAVSAAKALRHLHALDLAHGNVTPENLLIDDCGNVQLSDVQITILMCWKSYLADGRVAVPLAWRYKPLEELSPPDDAVIPYTKAGDVFALGTVIFEMFGGVIPSHNTALIRRVRLTMQMVDIIGSRPSEISDELWRLIQDCWNIAPLARPSIAMTVESLASL</sequence>
<dbReference type="EMBL" id="KL197718">
    <property type="protein sequence ID" value="KDQ58144.1"/>
    <property type="molecule type" value="Genomic_DNA"/>
</dbReference>
<dbReference type="GO" id="GO:0004672">
    <property type="term" value="F:protein kinase activity"/>
    <property type="evidence" value="ECO:0007669"/>
    <property type="project" value="InterPro"/>
</dbReference>
<dbReference type="InterPro" id="IPR001245">
    <property type="entry name" value="Ser-Thr/Tyr_kinase_cat_dom"/>
</dbReference>
<dbReference type="GO" id="GO:0007165">
    <property type="term" value="P:signal transduction"/>
    <property type="evidence" value="ECO:0007669"/>
    <property type="project" value="TreeGrafter"/>
</dbReference>
<dbReference type="OrthoDB" id="5966500at2759"/>
<dbReference type="GO" id="GO:0005524">
    <property type="term" value="F:ATP binding"/>
    <property type="evidence" value="ECO:0007669"/>
    <property type="project" value="InterPro"/>
</dbReference>
<dbReference type="GO" id="GO:0005737">
    <property type="term" value="C:cytoplasm"/>
    <property type="evidence" value="ECO:0007669"/>
    <property type="project" value="TreeGrafter"/>
</dbReference>
<evidence type="ECO:0000259" key="1">
    <source>
        <dbReference type="PROSITE" id="PS50011"/>
    </source>
</evidence>
<evidence type="ECO:0000313" key="2">
    <source>
        <dbReference type="EMBL" id="KDQ58144.1"/>
    </source>
</evidence>
<dbReference type="Gene3D" id="1.10.510.10">
    <property type="entry name" value="Transferase(Phosphotransferase) domain 1"/>
    <property type="match status" value="1"/>
</dbReference>
<dbReference type="InterPro" id="IPR011009">
    <property type="entry name" value="Kinase-like_dom_sf"/>
</dbReference>
<dbReference type="HOGENOM" id="CLU_000288_7_4_1"/>
<accession>A0A067PTT6</accession>
<name>A0A067PTT6_9AGAM</name>
<dbReference type="InterPro" id="IPR050167">
    <property type="entry name" value="Ser_Thr_protein_kinase"/>
</dbReference>
<dbReference type="Proteomes" id="UP000027265">
    <property type="component" value="Unassembled WGS sequence"/>
</dbReference>
<gene>
    <name evidence="2" type="ORF">JAAARDRAFT_258291</name>
</gene>
<dbReference type="STRING" id="933084.A0A067PTT6"/>
<evidence type="ECO:0000313" key="3">
    <source>
        <dbReference type="Proteomes" id="UP000027265"/>
    </source>
</evidence>
<keyword evidence="3" id="KW-1185">Reference proteome</keyword>
<dbReference type="PANTHER" id="PTHR23257:SF958">
    <property type="entry name" value="SERINE_THREONINE-PROTEIN KINASE WNK4"/>
    <property type="match status" value="1"/>
</dbReference>
<dbReference type="PANTHER" id="PTHR23257">
    <property type="entry name" value="SERINE-THREONINE PROTEIN KINASE"/>
    <property type="match status" value="1"/>
</dbReference>
<organism evidence="2 3">
    <name type="scientific">Jaapia argillacea MUCL 33604</name>
    <dbReference type="NCBI Taxonomy" id="933084"/>
    <lineage>
        <taxon>Eukaryota</taxon>
        <taxon>Fungi</taxon>
        <taxon>Dikarya</taxon>
        <taxon>Basidiomycota</taxon>
        <taxon>Agaricomycotina</taxon>
        <taxon>Agaricomycetes</taxon>
        <taxon>Agaricomycetidae</taxon>
        <taxon>Jaapiales</taxon>
        <taxon>Jaapiaceae</taxon>
        <taxon>Jaapia</taxon>
    </lineage>
</organism>
<dbReference type="InParanoid" id="A0A067PTT6"/>
<feature type="domain" description="Protein kinase" evidence="1">
    <location>
        <begin position="4"/>
        <end position="289"/>
    </location>
</feature>
<dbReference type="InterPro" id="IPR000719">
    <property type="entry name" value="Prot_kinase_dom"/>
</dbReference>
<dbReference type="PROSITE" id="PS50011">
    <property type="entry name" value="PROTEIN_KINASE_DOM"/>
    <property type="match status" value="1"/>
</dbReference>
<dbReference type="Pfam" id="PF07714">
    <property type="entry name" value="PK_Tyr_Ser-Thr"/>
    <property type="match status" value="1"/>
</dbReference>
<dbReference type="SUPFAM" id="SSF56112">
    <property type="entry name" value="Protein kinase-like (PK-like)"/>
    <property type="match status" value="1"/>
</dbReference>
<reference evidence="3" key="1">
    <citation type="journal article" date="2014" name="Proc. Natl. Acad. Sci. U.S.A.">
        <title>Extensive sampling of basidiomycete genomes demonstrates inadequacy of the white-rot/brown-rot paradigm for wood decay fungi.</title>
        <authorList>
            <person name="Riley R."/>
            <person name="Salamov A.A."/>
            <person name="Brown D.W."/>
            <person name="Nagy L.G."/>
            <person name="Floudas D."/>
            <person name="Held B.W."/>
            <person name="Levasseur A."/>
            <person name="Lombard V."/>
            <person name="Morin E."/>
            <person name="Otillar R."/>
            <person name="Lindquist E.A."/>
            <person name="Sun H."/>
            <person name="LaButti K.M."/>
            <person name="Schmutz J."/>
            <person name="Jabbour D."/>
            <person name="Luo H."/>
            <person name="Baker S.E."/>
            <person name="Pisabarro A.G."/>
            <person name="Walton J.D."/>
            <person name="Blanchette R.A."/>
            <person name="Henrissat B."/>
            <person name="Martin F."/>
            <person name="Cullen D."/>
            <person name="Hibbett D.S."/>
            <person name="Grigoriev I.V."/>
        </authorList>
    </citation>
    <scope>NUCLEOTIDE SEQUENCE [LARGE SCALE GENOMIC DNA]</scope>
    <source>
        <strain evidence="3">MUCL 33604</strain>
    </source>
</reference>
<proteinExistence type="predicted"/>
<dbReference type="AlphaFoldDB" id="A0A067PTT6"/>
<protein>
    <recommendedName>
        <fullName evidence="1">Protein kinase domain-containing protein</fullName>
    </recommendedName>
</protein>